<dbReference type="PANTHER" id="PTHR34975:SF2">
    <property type="entry name" value="SPORE GERMINATION PROTEIN A2"/>
    <property type="match status" value="1"/>
</dbReference>
<feature type="transmembrane region" description="Helical" evidence="8">
    <location>
        <begin position="269"/>
        <end position="293"/>
    </location>
</feature>
<organism evidence="9 10">
    <name type="scientific">Paenibacillus violae</name>
    <dbReference type="NCBI Taxonomy" id="3077234"/>
    <lineage>
        <taxon>Bacteria</taxon>
        <taxon>Bacillati</taxon>
        <taxon>Bacillota</taxon>
        <taxon>Bacilli</taxon>
        <taxon>Bacillales</taxon>
        <taxon>Paenibacillaceae</taxon>
        <taxon>Paenibacillus</taxon>
    </lineage>
</organism>
<evidence type="ECO:0000256" key="8">
    <source>
        <dbReference type="SAM" id="Phobius"/>
    </source>
</evidence>
<evidence type="ECO:0000256" key="2">
    <source>
        <dbReference type="ARBA" id="ARBA00007998"/>
    </source>
</evidence>
<evidence type="ECO:0000313" key="9">
    <source>
        <dbReference type="EMBL" id="MDU0201147.1"/>
    </source>
</evidence>
<evidence type="ECO:0000256" key="4">
    <source>
        <dbReference type="ARBA" id="ARBA00022544"/>
    </source>
</evidence>
<keyword evidence="10" id="KW-1185">Reference proteome</keyword>
<keyword evidence="4" id="KW-0309">Germination</keyword>
<evidence type="ECO:0000256" key="1">
    <source>
        <dbReference type="ARBA" id="ARBA00004141"/>
    </source>
</evidence>
<gene>
    <name evidence="9" type="ORF">RQP52_08610</name>
</gene>
<evidence type="ECO:0000256" key="7">
    <source>
        <dbReference type="ARBA" id="ARBA00023136"/>
    </source>
</evidence>
<dbReference type="Gene3D" id="1.20.1740.10">
    <property type="entry name" value="Amino acid/polyamine transporter I"/>
    <property type="match status" value="1"/>
</dbReference>
<dbReference type="EMBL" id="JAWCUD010000002">
    <property type="protein sequence ID" value="MDU0201147.1"/>
    <property type="molecule type" value="Genomic_DNA"/>
</dbReference>
<feature type="transmembrane region" description="Helical" evidence="8">
    <location>
        <begin position="179"/>
        <end position="204"/>
    </location>
</feature>
<proteinExistence type="inferred from homology"/>
<keyword evidence="7 8" id="KW-0472">Membrane</keyword>
<feature type="transmembrane region" description="Helical" evidence="8">
    <location>
        <begin position="216"/>
        <end position="239"/>
    </location>
</feature>
<feature type="transmembrane region" description="Helical" evidence="8">
    <location>
        <begin position="41"/>
        <end position="61"/>
    </location>
</feature>
<dbReference type="InterPro" id="IPR004761">
    <property type="entry name" value="Spore_GerAB"/>
</dbReference>
<evidence type="ECO:0000256" key="6">
    <source>
        <dbReference type="ARBA" id="ARBA00022989"/>
    </source>
</evidence>
<feature type="transmembrane region" description="Helical" evidence="8">
    <location>
        <begin position="12"/>
        <end position="35"/>
    </location>
</feature>
<dbReference type="RefSeq" id="WP_315950838.1">
    <property type="nucleotide sequence ID" value="NZ_JAWCUD010000002.1"/>
</dbReference>
<sequence length="366" mass="40765">MESAEKITGTQICLLIFSFVAPTVILVIPGLMSTISKQDAWITILPAFLIGALTIMVMTTLSKRYPGQSIIQYSCQIIGKWPGKCLGCYYIYSWINFDFVILNQHVQFINTVLLMRTPSIVISLTLAILCGIAVYMGIEAIARVNESLSLLILVLLIPLLILMLTEADPERLRPILSKGIVPVLQGSIFPAAYLSQFFILGWLIPFMNQPNKATKASFISLFTISGLLAITIIPLIMVFGPLTKKLTFPVLSVIQYVGLKGSFERLEALAVAIWVMGCFIKISLTFFIICLSLGHLFNIKRYKDLVIPITILSVLGSISIFVNYSTDLSSYLNYTYPSYALLTHLVLPLGLLLIDSTKRRWKKSVH</sequence>
<dbReference type="NCBIfam" id="TIGR00912">
    <property type="entry name" value="2A0309"/>
    <property type="match status" value="1"/>
</dbReference>
<keyword evidence="6 8" id="KW-1133">Transmembrane helix</keyword>
<comment type="caution">
    <text evidence="9">The sequence shown here is derived from an EMBL/GenBank/DDBJ whole genome shotgun (WGS) entry which is preliminary data.</text>
</comment>
<evidence type="ECO:0000256" key="5">
    <source>
        <dbReference type="ARBA" id="ARBA00022692"/>
    </source>
</evidence>
<dbReference type="PANTHER" id="PTHR34975">
    <property type="entry name" value="SPORE GERMINATION PROTEIN A2"/>
    <property type="match status" value="1"/>
</dbReference>
<accession>A0ABU3RB90</accession>
<evidence type="ECO:0000256" key="3">
    <source>
        <dbReference type="ARBA" id="ARBA00022448"/>
    </source>
</evidence>
<dbReference type="Proteomes" id="UP001260980">
    <property type="component" value="Unassembled WGS sequence"/>
</dbReference>
<feature type="transmembrane region" description="Helical" evidence="8">
    <location>
        <begin position="120"/>
        <end position="142"/>
    </location>
</feature>
<evidence type="ECO:0000313" key="10">
    <source>
        <dbReference type="Proteomes" id="UP001260980"/>
    </source>
</evidence>
<protein>
    <submittedName>
        <fullName evidence="9">Endospore germination permease</fullName>
    </submittedName>
</protein>
<comment type="similarity">
    <text evidence="2">Belongs to the amino acid-polyamine-organocation (APC) superfamily. Spore germination protein (SGP) (TC 2.A.3.9) family.</text>
</comment>
<name>A0ABU3RB90_9BACL</name>
<dbReference type="Pfam" id="PF03845">
    <property type="entry name" value="Spore_permease"/>
    <property type="match status" value="1"/>
</dbReference>
<comment type="subcellular location">
    <subcellularLocation>
        <location evidence="1">Membrane</location>
        <topology evidence="1">Multi-pass membrane protein</topology>
    </subcellularLocation>
</comment>
<feature type="transmembrane region" description="Helical" evidence="8">
    <location>
        <begin position="336"/>
        <end position="354"/>
    </location>
</feature>
<feature type="transmembrane region" description="Helical" evidence="8">
    <location>
        <begin position="148"/>
        <end position="167"/>
    </location>
</feature>
<reference evidence="9 10" key="1">
    <citation type="submission" date="2023-10" db="EMBL/GenBank/DDBJ databases">
        <title>Paenibacillus strain PFR10 Genome sequencing and assembly.</title>
        <authorList>
            <person name="Kim I."/>
        </authorList>
    </citation>
    <scope>NUCLEOTIDE SEQUENCE [LARGE SCALE GENOMIC DNA]</scope>
    <source>
        <strain evidence="9 10">PFR10</strain>
    </source>
</reference>
<feature type="transmembrane region" description="Helical" evidence="8">
    <location>
        <begin position="305"/>
        <end position="324"/>
    </location>
</feature>
<keyword evidence="3" id="KW-0813">Transport</keyword>
<keyword evidence="5 8" id="KW-0812">Transmembrane</keyword>